<feature type="compositionally biased region" description="Basic and acidic residues" evidence="1">
    <location>
        <begin position="24"/>
        <end position="54"/>
    </location>
</feature>
<evidence type="ECO:0000313" key="3">
    <source>
        <dbReference type="Proteomes" id="UP000242864"/>
    </source>
</evidence>
<dbReference type="AlphaFoldDB" id="A0AAC9RRD2"/>
<dbReference type="KEGG" id="slz:B5P37_00220"/>
<feature type="compositionally biased region" description="Polar residues" evidence="1">
    <location>
        <begin position="82"/>
        <end position="107"/>
    </location>
</feature>
<protein>
    <recommendedName>
        <fullName evidence="4">Staphylococcal protein</fullName>
    </recommendedName>
</protein>
<accession>A0AAC9RRD2</accession>
<evidence type="ECO:0008006" key="4">
    <source>
        <dbReference type="Google" id="ProtNLM"/>
    </source>
</evidence>
<proteinExistence type="predicted"/>
<dbReference type="EMBL" id="CP020773">
    <property type="protein sequence ID" value="ARJ49884.1"/>
    <property type="molecule type" value="Genomic_DNA"/>
</dbReference>
<sequence length="197" mass="23200">MSIGAIIFIITIVISIIQAVFDKSHKDRPQPKQPQKELPKSETFMEKVQKKLETFELEFPENEQKEQPTQQTKQRTPKKVMPTQTQTHPMRSESMPSGSKAKQQSHADLQQMLDYEMQEIDKLLDKERQKRMTHIQRRANDILQDRYLSKRTKEIKLKQLLANNSNTVVQQSDLTFSENEVVNGVIWSEILQRPNRW</sequence>
<reference evidence="2 3" key="1">
    <citation type="submission" date="2017-04" db="EMBL/GenBank/DDBJ databases">
        <authorList>
            <person name="Veseli I.A."/>
            <person name="Tang C."/>
            <person name="Pombert J.-F."/>
        </authorList>
    </citation>
    <scope>NUCLEOTIDE SEQUENCE [LARGE SCALE GENOMIC DNA]</scope>
    <source>
        <strain evidence="2 3">ATCC 700373</strain>
    </source>
</reference>
<dbReference type="RefSeq" id="WP_085235973.1">
    <property type="nucleotide sequence ID" value="NZ_CP020773.1"/>
</dbReference>
<gene>
    <name evidence="2" type="ORF">B5P37_00220</name>
</gene>
<organism evidence="2 3">
    <name type="scientific">Staphylococcus lutrae</name>
    <dbReference type="NCBI Taxonomy" id="155085"/>
    <lineage>
        <taxon>Bacteria</taxon>
        <taxon>Bacillati</taxon>
        <taxon>Bacillota</taxon>
        <taxon>Bacilli</taxon>
        <taxon>Bacillales</taxon>
        <taxon>Staphylococcaceae</taxon>
        <taxon>Staphylococcus</taxon>
    </lineage>
</organism>
<name>A0AAC9RRD2_9STAP</name>
<evidence type="ECO:0000256" key="1">
    <source>
        <dbReference type="SAM" id="MobiDB-lite"/>
    </source>
</evidence>
<feature type="region of interest" description="Disordered" evidence="1">
    <location>
        <begin position="24"/>
        <end position="107"/>
    </location>
</feature>
<dbReference type="Proteomes" id="UP000242864">
    <property type="component" value="Chromosome"/>
</dbReference>
<keyword evidence="3" id="KW-1185">Reference proteome</keyword>
<evidence type="ECO:0000313" key="2">
    <source>
        <dbReference type="EMBL" id="ARJ49884.1"/>
    </source>
</evidence>